<proteinExistence type="predicted"/>
<reference evidence="1 2" key="1">
    <citation type="submission" date="2007-08" db="EMBL/GenBank/DDBJ databases">
        <authorList>
            <consortium name="The Vibrio harveyi Genome Sequencing Project"/>
            <person name="Bassler B."/>
            <person name="Clifton S.W."/>
            <person name="Fulton L."/>
            <person name="Delehaunty K."/>
            <person name="Fronick C."/>
            <person name="Harrison M."/>
            <person name="Markivic C."/>
            <person name="Fulton R."/>
            <person name="Tin-Wollam A.-M."/>
            <person name="Shah N."/>
            <person name="Pepin K."/>
            <person name="Nash W."/>
            <person name="Thiruvilangam P."/>
            <person name="Bhonagiri V."/>
            <person name="Waters C."/>
            <person name="Tu K.C."/>
            <person name="Irgon J."/>
            <person name="Wilson R.K."/>
        </authorList>
    </citation>
    <scope>NUCLEOTIDE SEQUENCE [LARGE SCALE GENOMIC DNA]</scope>
    <source>
        <strain evidence="2">ATCC BAA-1116 / BB120</strain>
    </source>
</reference>
<dbReference type="KEGG" id="vha:VIBHAR_07073"/>
<protein>
    <submittedName>
        <fullName evidence="1">Uncharacterized protein</fullName>
    </submittedName>
</protein>
<organism evidence="1 2">
    <name type="scientific">Vibrio campbellii (strain ATCC BAA-1116)</name>
    <dbReference type="NCBI Taxonomy" id="2902295"/>
    <lineage>
        <taxon>Bacteria</taxon>
        <taxon>Pseudomonadati</taxon>
        <taxon>Pseudomonadota</taxon>
        <taxon>Gammaproteobacteria</taxon>
        <taxon>Vibrionales</taxon>
        <taxon>Vibrionaceae</taxon>
        <taxon>Vibrio</taxon>
    </lineage>
</organism>
<dbReference type="EMBL" id="CP000790">
    <property type="protein sequence ID" value="ABU74946.1"/>
    <property type="molecule type" value="Genomic_DNA"/>
</dbReference>
<accession>A7N7Y8</accession>
<sequence>MDNLTDNLQYHLPKLIFLTSVKREALKEVLGYSLYLA</sequence>
<evidence type="ECO:0000313" key="2">
    <source>
        <dbReference type="Proteomes" id="UP000008152"/>
    </source>
</evidence>
<dbReference type="Proteomes" id="UP000008152">
    <property type="component" value="Chromosome II"/>
</dbReference>
<dbReference type="AlphaFoldDB" id="A7N7Y8"/>
<gene>
    <name evidence="1" type="ordered locus">VIBHAR_07073</name>
</gene>
<name>A7N7Y8_VIBC1</name>
<evidence type="ECO:0000313" key="1">
    <source>
        <dbReference type="EMBL" id="ABU74946.1"/>
    </source>
</evidence>